<accession>A0A439DDD6</accession>
<keyword evidence="8" id="KW-1185">Reference proteome</keyword>
<name>A0A439DDD6_9PEZI</name>
<comment type="caution">
    <text evidence="7">The sequence shown here is derived from an EMBL/GenBank/DDBJ whole genome shotgun (WGS) entry which is preliminary data.</text>
</comment>
<evidence type="ECO:0000313" key="8">
    <source>
        <dbReference type="Proteomes" id="UP000286045"/>
    </source>
</evidence>
<evidence type="ECO:0008006" key="9">
    <source>
        <dbReference type="Google" id="ProtNLM"/>
    </source>
</evidence>
<reference evidence="7 8" key="1">
    <citation type="submission" date="2018-12" db="EMBL/GenBank/DDBJ databases">
        <title>Draft genome sequence of Xylaria grammica IHI A82.</title>
        <authorList>
            <person name="Buettner E."/>
            <person name="Kellner H."/>
        </authorList>
    </citation>
    <scope>NUCLEOTIDE SEQUENCE [LARGE SCALE GENOMIC DNA]</scope>
    <source>
        <strain evidence="7 8">IHI A82</strain>
    </source>
</reference>
<dbReference type="EMBL" id="RYZI01000051">
    <property type="protein sequence ID" value="RWA12427.1"/>
    <property type="molecule type" value="Genomic_DNA"/>
</dbReference>
<keyword evidence="5" id="KW-0496">Mitochondrion</keyword>
<evidence type="ECO:0000256" key="1">
    <source>
        <dbReference type="ARBA" id="ARBA00004173"/>
    </source>
</evidence>
<organism evidence="7 8">
    <name type="scientific">Xylaria grammica</name>
    <dbReference type="NCBI Taxonomy" id="363999"/>
    <lineage>
        <taxon>Eukaryota</taxon>
        <taxon>Fungi</taxon>
        <taxon>Dikarya</taxon>
        <taxon>Ascomycota</taxon>
        <taxon>Pezizomycotina</taxon>
        <taxon>Sordariomycetes</taxon>
        <taxon>Xylariomycetidae</taxon>
        <taxon>Xylariales</taxon>
        <taxon>Xylariaceae</taxon>
        <taxon>Xylaria</taxon>
    </lineage>
</organism>
<proteinExistence type="predicted"/>
<evidence type="ECO:0000256" key="4">
    <source>
        <dbReference type="ARBA" id="ARBA00022824"/>
    </source>
</evidence>
<evidence type="ECO:0000256" key="2">
    <source>
        <dbReference type="ARBA" id="ARBA00004240"/>
    </source>
</evidence>
<evidence type="ECO:0000313" key="7">
    <source>
        <dbReference type="EMBL" id="RWA12427.1"/>
    </source>
</evidence>
<comment type="subcellular location">
    <subcellularLocation>
        <location evidence="2">Endoplasmic reticulum</location>
    </subcellularLocation>
    <subcellularLocation>
        <location evidence="3">Membrane</location>
    </subcellularLocation>
    <subcellularLocation>
        <location evidence="1">Mitochondrion</location>
    </subcellularLocation>
</comment>
<evidence type="ECO:0000256" key="6">
    <source>
        <dbReference type="ARBA" id="ARBA00023136"/>
    </source>
</evidence>
<dbReference type="Proteomes" id="UP000286045">
    <property type="component" value="Unassembled WGS sequence"/>
</dbReference>
<dbReference type="GO" id="GO:0005739">
    <property type="term" value="C:mitochondrion"/>
    <property type="evidence" value="ECO:0007669"/>
    <property type="project" value="UniProtKB-SubCell"/>
</dbReference>
<keyword evidence="4" id="KW-0256">Endoplasmic reticulum</keyword>
<dbReference type="InterPro" id="IPR052374">
    <property type="entry name" value="SERAC1"/>
</dbReference>
<protein>
    <recommendedName>
        <fullName evidence="9">DUF676 domain-containing protein</fullName>
    </recommendedName>
</protein>
<evidence type="ECO:0000256" key="3">
    <source>
        <dbReference type="ARBA" id="ARBA00004370"/>
    </source>
</evidence>
<dbReference type="GO" id="GO:0016020">
    <property type="term" value="C:membrane"/>
    <property type="evidence" value="ECO:0007669"/>
    <property type="project" value="UniProtKB-SubCell"/>
</dbReference>
<dbReference type="PANTHER" id="PTHR48182:SF2">
    <property type="entry name" value="PROTEIN SERAC1"/>
    <property type="match status" value="1"/>
</dbReference>
<dbReference type="PANTHER" id="PTHR48182">
    <property type="entry name" value="PROTEIN SERAC1"/>
    <property type="match status" value="1"/>
</dbReference>
<dbReference type="AlphaFoldDB" id="A0A439DDD6"/>
<evidence type="ECO:0000256" key="5">
    <source>
        <dbReference type="ARBA" id="ARBA00023128"/>
    </source>
</evidence>
<sequence>MPSSALFRLFGRSQNIDPEGPSIDDLLNKAESRVLHRPSEREHDIDFIFIHDSVPDLDHVWKSDDSDKLWPTHVFEHFPTLARIIIYEYRRNWVESLAEIVDPHHLRTLSEELLVALGQDEYKSGVPLVVFAHGFGGLLYEQAVVLSEDTGDIFKQRTHTAFLFGTPHMGAGIAEWAIMTAKSHGIPCAKTAQAQDWSLLKDKIAVTATMQKRFREILERHSSRPGLSGCFSTKREPASSLILAPEWAVLPEFKPIAVDHEHSSMTMLAPEDKASKDIVETLESVVKQLVPDSAEDRQPVTD</sequence>
<dbReference type="GO" id="GO:0005783">
    <property type="term" value="C:endoplasmic reticulum"/>
    <property type="evidence" value="ECO:0007669"/>
    <property type="project" value="UniProtKB-SubCell"/>
</dbReference>
<keyword evidence="6" id="KW-0472">Membrane</keyword>
<gene>
    <name evidence="7" type="ORF">EKO27_g2680</name>
</gene>